<dbReference type="KEGG" id="adu:107460590"/>
<dbReference type="AlphaFoldDB" id="A0A6P4B5V0"/>
<dbReference type="SUPFAM" id="SSF56219">
    <property type="entry name" value="DNase I-like"/>
    <property type="match status" value="1"/>
</dbReference>
<keyword evidence="2" id="KW-1185">Reference proteome</keyword>
<sequence>MIVFSWNVRGAVGKAFSRACKEYIRVHKPDIVVLQETRCSGDNVKKVIKNLGFNNFILVEAGGYSGGIWILWRNDNFNIKPIQLHSQYIYAIVEENNKAHWLLSIIYGSPREMERREAWEEIREFARSNTKPWLMVGDFNAIANINEKKGGVPADRRKCLEFANWISDCNLIDMEAKGSKFTWRGAVRDNRDRVFERLDRGLCNSDWRIQFPEAYMMCLTRTHSAHHPASR</sequence>
<dbReference type="RefSeq" id="XP_015934457.1">
    <property type="nucleotide sequence ID" value="XM_016078971.1"/>
</dbReference>
<dbReference type="GO" id="GO:0003824">
    <property type="term" value="F:catalytic activity"/>
    <property type="evidence" value="ECO:0007669"/>
    <property type="project" value="InterPro"/>
</dbReference>
<organism evidence="2 3">
    <name type="scientific">Arachis duranensis</name>
    <name type="common">Wild peanut</name>
    <dbReference type="NCBI Taxonomy" id="130453"/>
    <lineage>
        <taxon>Eukaryota</taxon>
        <taxon>Viridiplantae</taxon>
        <taxon>Streptophyta</taxon>
        <taxon>Embryophyta</taxon>
        <taxon>Tracheophyta</taxon>
        <taxon>Spermatophyta</taxon>
        <taxon>Magnoliopsida</taxon>
        <taxon>eudicotyledons</taxon>
        <taxon>Gunneridae</taxon>
        <taxon>Pentapetalae</taxon>
        <taxon>rosids</taxon>
        <taxon>fabids</taxon>
        <taxon>Fabales</taxon>
        <taxon>Fabaceae</taxon>
        <taxon>Papilionoideae</taxon>
        <taxon>50 kb inversion clade</taxon>
        <taxon>dalbergioids sensu lato</taxon>
        <taxon>Dalbergieae</taxon>
        <taxon>Pterocarpus clade</taxon>
        <taxon>Arachis</taxon>
    </lineage>
</organism>
<dbReference type="GeneID" id="107460590"/>
<dbReference type="Gene3D" id="3.60.10.10">
    <property type="entry name" value="Endonuclease/exonuclease/phosphatase"/>
    <property type="match status" value="1"/>
</dbReference>
<dbReference type="Pfam" id="PF03372">
    <property type="entry name" value="Exo_endo_phos"/>
    <property type="match status" value="1"/>
</dbReference>
<dbReference type="Proteomes" id="UP000515211">
    <property type="component" value="Chromosome 1"/>
</dbReference>
<proteinExistence type="predicted"/>
<evidence type="ECO:0000313" key="3">
    <source>
        <dbReference type="RefSeq" id="XP_015934457.1"/>
    </source>
</evidence>
<dbReference type="OrthoDB" id="1432859at2759"/>
<feature type="domain" description="Endonuclease/exonuclease/phosphatase" evidence="1">
    <location>
        <begin position="5"/>
        <end position="214"/>
    </location>
</feature>
<gene>
    <name evidence="3" type="primary">LOC107460590</name>
</gene>
<dbReference type="PANTHER" id="PTHR35218:SF9">
    <property type="entry name" value="ENDONUCLEASE_EXONUCLEASE_PHOSPHATASE DOMAIN-CONTAINING PROTEIN"/>
    <property type="match status" value="1"/>
</dbReference>
<dbReference type="InterPro" id="IPR005135">
    <property type="entry name" value="Endo/exonuclease/phosphatase"/>
</dbReference>
<name>A0A6P4B5V0_ARADU</name>
<accession>A0A6P4B5V0</accession>
<dbReference type="PANTHER" id="PTHR35218">
    <property type="entry name" value="RNASE H DOMAIN-CONTAINING PROTEIN"/>
    <property type="match status" value="1"/>
</dbReference>
<reference evidence="2" key="1">
    <citation type="journal article" date="2016" name="Nat. Genet.">
        <title>The genome sequences of Arachis duranensis and Arachis ipaensis, the diploid ancestors of cultivated peanut.</title>
        <authorList>
            <person name="Bertioli D.J."/>
            <person name="Cannon S.B."/>
            <person name="Froenicke L."/>
            <person name="Huang G."/>
            <person name="Farmer A.D."/>
            <person name="Cannon E.K."/>
            <person name="Liu X."/>
            <person name="Gao D."/>
            <person name="Clevenger J."/>
            <person name="Dash S."/>
            <person name="Ren L."/>
            <person name="Moretzsohn M.C."/>
            <person name="Shirasawa K."/>
            <person name="Huang W."/>
            <person name="Vidigal B."/>
            <person name="Abernathy B."/>
            <person name="Chu Y."/>
            <person name="Niederhuth C.E."/>
            <person name="Umale P."/>
            <person name="Araujo A.C."/>
            <person name="Kozik A."/>
            <person name="Kim K.D."/>
            <person name="Burow M.D."/>
            <person name="Varshney R.K."/>
            <person name="Wang X."/>
            <person name="Zhang X."/>
            <person name="Barkley N."/>
            <person name="Guimaraes P.M."/>
            <person name="Isobe S."/>
            <person name="Guo B."/>
            <person name="Liao B."/>
            <person name="Stalker H.T."/>
            <person name="Schmitz R.J."/>
            <person name="Scheffler B.E."/>
            <person name="Leal-Bertioli S.C."/>
            <person name="Xun X."/>
            <person name="Jackson S.A."/>
            <person name="Michelmore R."/>
            <person name="Ozias-Akins P."/>
        </authorList>
    </citation>
    <scope>NUCLEOTIDE SEQUENCE [LARGE SCALE GENOMIC DNA]</scope>
    <source>
        <strain evidence="2">cv. V14167</strain>
    </source>
</reference>
<reference evidence="3" key="2">
    <citation type="submission" date="2025-08" db="UniProtKB">
        <authorList>
            <consortium name="RefSeq"/>
        </authorList>
    </citation>
    <scope>IDENTIFICATION</scope>
    <source>
        <tissue evidence="3">Whole plant</tissue>
    </source>
</reference>
<protein>
    <submittedName>
        <fullName evidence="3">Uncharacterized protein LOC107460590</fullName>
    </submittedName>
</protein>
<dbReference type="InterPro" id="IPR036691">
    <property type="entry name" value="Endo/exonu/phosph_ase_sf"/>
</dbReference>
<evidence type="ECO:0000313" key="2">
    <source>
        <dbReference type="Proteomes" id="UP000515211"/>
    </source>
</evidence>
<evidence type="ECO:0000259" key="1">
    <source>
        <dbReference type="Pfam" id="PF03372"/>
    </source>
</evidence>